<reference evidence="2 3" key="1">
    <citation type="submission" date="2023-04" db="EMBL/GenBank/DDBJ databases">
        <title>Genome Encyclopedia of Bacteria and Archaea VI: Functional Genomics of Type Strains.</title>
        <authorList>
            <person name="Whitman W."/>
        </authorList>
    </citation>
    <scope>NUCLEOTIDE SEQUENCE [LARGE SCALE GENOMIC DNA]</scope>
    <source>
        <strain evidence="2 3">SG_E_30_P1</strain>
    </source>
</reference>
<dbReference type="RefSeq" id="WP_322132335.1">
    <property type="nucleotide sequence ID" value="NZ_CP085036.1"/>
</dbReference>
<keyword evidence="3" id="KW-1185">Reference proteome</keyword>
<evidence type="ECO:0000313" key="2">
    <source>
        <dbReference type="EMBL" id="MDH6179966.1"/>
    </source>
</evidence>
<comment type="caution">
    <text evidence="2">The sequence shown here is derived from an EMBL/GenBank/DDBJ whole genome shotgun (WGS) entry which is preliminary data.</text>
</comment>
<dbReference type="Pfam" id="PF05045">
    <property type="entry name" value="RgpF"/>
    <property type="match status" value="1"/>
</dbReference>
<sequence length="756" mass="84332">MMSGHQYEKKSTLGAPERTNEPVILSGTPKRLGIYFFYDPHGVVDDYVITFLEGMMPSLTRLVVVVNGKLTREGRERFEKVGADPVVVRPNEGFDVWAYKAGIDLVGWDALAEYDELIMVNFTIMGPVGSFEPMFTEMDSRDVDFWGITIHNGAEFDPWDKMPDGSVDVHLQSHFIAVRRRMLASPEFRRYWDTMVPIETYEDSIARHEALFTPRFADMGFTWDYYVDTSDLIGEMYYPLFNTPVDLIVNRRSPIFKRKTFIAAPELYLDENSNRPARDLLDYLAESGDYDVDLIWRHVIRSGNHFDVATALNLFTVINSHGPAETASTTTVGAIVGVESAADLERRLRDLEALPASAKLLLVHPIDAPGLEDAEALLSTGRWADAVVKTIPVQSDPWSVLEHYDGELKGTDLICIVDPAERGSFPYSNGTAADRNTTEAVLASPAYVSRVIELFDRNPLLGLAVPPRSLHSDYYGNYGHEWADSFADVAELLSDLEVETPIDKWKSPLSPAEGKAWVRGSILDSDFFSRARDSADSAAVLEKSTPFIAQALGFFSSVIMPDGVASNLITNATHMLRRNNQRFGIGVGDRFSAFEFRLQARQFGPNTDWALAPTKAYLYIDTGDGFSQRSAVSAEAQPVLGSAGLEFRFDVPPGTKAVRFDPTEGLGCICIGTRATTESGQTVALRPVNGTRRGRFDVFETADPSYVGYSWPRRERQLIVTMESMTVLRPPFAGEFRRGFWGAAWYKLRRALGRIG</sequence>
<dbReference type="EMBL" id="JARXVQ010000001">
    <property type="protein sequence ID" value="MDH6179966.1"/>
    <property type="molecule type" value="Genomic_DNA"/>
</dbReference>
<protein>
    <submittedName>
        <fullName evidence="2">Lipopolysaccharide biosynthesis protein</fullName>
    </submittedName>
</protein>
<gene>
    <name evidence="2" type="ORF">M2152_000148</name>
</gene>
<feature type="region of interest" description="Disordered" evidence="1">
    <location>
        <begin position="1"/>
        <end position="21"/>
    </location>
</feature>
<evidence type="ECO:0000256" key="1">
    <source>
        <dbReference type="SAM" id="MobiDB-lite"/>
    </source>
</evidence>
<dbReference type="Proteomes" id="UP001160142">
    <property type="component" value="Unassembled WGS sequence"/>
</dbReference>
<name>A0ABT6KJV6_9MICO</name>
<proteinExistence type="predicted"/>
<feature type="compositionally biased region" description="Basic and acidic residues" evidence="1">
    <location>
        <begin position="1"/>
        <end position="11"/>
    </location>
</feature>
<organism evidence="2 3">
    <name type="scientific">Antiquaquibacter oligotrophicus</name>
    <dbReference type="NCBI Taxonomy" id="2880260"/>
    <lineage>
        <taxon>Bacteria</taxon>
        <taxon>Bacillati</taxon>
        <taxon>Actinomycetota</taxon>
        <taxon>Actinomycetes</taxon>
        <taxon>Micrococcales</taxon>
        <taxon>Microbacteriaceae</taxon>
        <taxon>Antiquaquibacter</taxon>
    </lineage>
</organism>
<accession>A0ABT6KJV6</accession>
<dbReference type="InterPro" id="IPR007739">
    <property type="entry name" value="RgpF"/>
</dbReference>
<evidence type="ECO:0000313" key="3">
    <source>
        <dbReference type="Proteomes" id="UP001160142"/>
    </source>
</evidence>